<dbReference type="GO" id="GO:0005853">
    <property type="term" value="C:eukaryotic translation elongation factor 1 complex"/>
    <property type="evidence" value="ECO:0007669"/>
    <property type="project" value="InterPro"/>
</dbReference>
<evidence type="ECO:0000256" key="12">
    <source>
        <dbReference type="SAM" id="MobiDB-lite"/>
    </source>
</evidence>
<feature type="coiled-coil region" evidence="11">
    <location>
        <begin position="196"/>
        <end position="223"/>
    </location>
</feature>
<evidence type="ECO:0000256" key="7">
    <source>
        <dbReference type="ARBA" id="ARBA00022917"/>
    </source>
</evidence>
<dbReference type="CDD" id="cd00292">
    <property type="entry name" value="EF1B"/>
    <property type="match status" value="1"/>
</dbReference>
<dbReference type="GO" id="GO:0003746">
    <property type="term" value="F:translation elongation factor activity"/>
    <property type="evidence" value="ECO:0007669"/>
    <property type="project" value="UniProtKB-KW"/>
</dbReference>
<dbReference type="PANTHER" id="PTHR11595">
    <property type="entry name" value="EF-HAND AND COILED-COIL DOMAIN-CONTAINING FAMILY MEMBER"/>
    <property type="match status" value="1"/>
</dbReference>
<dbReference type="PANTHER" id="PTHR11595:SF21">
    <property type="entry name" value="ELONGATION FACTOR 1-BETA"/>
    <property type="match status" value="1"/>
</dbReference>
<comment type="similarity">
    <text evidence="2">Belongs to the membrane magnesium transporter (TC 1.A.67) family.</text>
</comment>
<dbReference type="SUPFAM" id="SSF54984">
    <property type="entry name" value="eEF-1beta-like"/>
    <property type="match status" value="1"/>
</dbReference>
<evidence type="ECO:0000313" key="16">
    <source>
        <dbReference type="Proteomes" id="UP000215305"/>
    </source>
</evidence>
<dbReference type="InterPro" id="IPR036219">
    <property type="entry name" value="eEF-1beta-like_sf"/>
</dbReference>
<dbReference type="GO" id="GO:0005085">
    <property type="term" value="F:guanyl-nucleotide exchange factor activity"/>
    <property type="evidence" value="ECO:0007669"/>
    <property type="project" value="TreeGrafter"/>
</dbReference>
<proteinExistence type="inferred from homology"/>
<dbReference type="GO" id="GO:0005829">
    <property type="term" value="C:cytosol"/>
    <property type="evidence" value="ECO:0007669"/>
    <property type="project" value="TreeGrafter"/>
</dbReference>
<dbReference type="InterPro" id="IPR001326">
    <property type="entry name" value="Transl_elong_EF1B_B/D_CS"/>
</dbReference>
<feature type="region of interest" description="Disordered" evidence="12">
    <location>
        <begin position="76"/>
        <end position="117"/>
    </location>
</feature>
<dbReference type="SMART" id="SM01182">
    <property type="entry name" value="EF-1_beta_acid"/>
    <property type="match status" value="1"/>
</dbReference>
<keyword evidence="6 10" id="KW-0251">Elongation factor</keyword>
<evidence type="ECO:0000259" key="13">
    <source>
        <dbReference type="SMART" id="SM00888"/>
    </source>
</evidence>
<feature type="compositionally biased region" description="Acidic residues" evidence="12">
    <location>
        <begin position="99"/>
        <end position="117"/>
    </location>
</feature>
<dbReference type="InterPro" id="IPR049720">
    <property type="entry name" value="EF1B_bsu/dsu"/>
</dbReference>
<dbReference type="Pfam" id="PF00043">
    <property type="entry name" value="GST_C"/>
    <property type="match status" value="1"/>
</dbReference>
<dbReference type="SMART" id="SM00888">
    <property type="entry name" value="EF1_GNE"/>
    <property type="match status" value="1"/>
</dbReference>
<evidence type="ECO:0000313" key="15">
    <source>
        <dbReference type="EMBL" id="RHZ44739.1"/>
    </source>
</evidence>
<dbReference type="InterPro" id="IPR018937">
    <property type="entry name" value="MMgT"/>
</dbReference>
<dbReference type="Proteomes" id="UP000215305">
    <property type="component" value="Unassembled WGS sequence"/>
</dbReference>
<name>A0A397G3U0_ASPTH</name>
<dbReference type="CDD" id="cd10308">
    <property type="entry name" value="GST_C_eEF1b_like"/>
    <property type="match status" value="1"/>
</dbReference>
<dbReference type="AlphaFoldDB" id="A0A397G3U0"/>
<dbReference type="PROSITE" id="PS00824">
    <property type="entry name" value="EF1BD_1"/>
    <property type="match status" value="1"/>
</dbReference>
<dbReference type="InterPro" id="IPR014717">
    <property type="entry name" value="Transl_elong_EF1B/ribsomal_bS6"/>
</dbReference>
<comment type="caution">
    <text evidence="15">The sequence shown here is derived from an EMBL/GenBank/DDBJ whole genome shotgun (WGS) entry which is preliminary data.</text>
</comment>
<evidence type="ECO:0000259" key="14">
    <source>
        <dbReference type="SMART" id="SM01182"/>
    </source>
</evidence>
<keyword evidence="8" id="KW-1133">Transmembrane helix</keyword>
<dbReference type="STRING" id="41047.A0A397G3U0"/>
<evidence type="ECO:0000256" key="4">
    <source>
        <dbReference type="ARBA" id="ARBA00017600"/>
    </source>
</evidence>
<dbReference type="SUPFAM" id="SSF47616">
    <property type="entry name" value="GST C-terminal domain-like"/>
    <property type="match status" value="1"/>
</dbReference>
<reference evidence="15" key="1">
    <citation type="submission" date="2018-08" db="EMBL/GenBank/DDBJ databases">
        <title>Draft genome sequence of azole-resistant Aspergillus thermomutatus (Neosartorya pseudofischeri) strain HMR AF 39, isolated from a human nasal aspirate.</title>
        <authorList>
            <person name="Parent-Michaud M."/>
            <person name="Dufresne P.J."/>
            <person name="Fournier E."/>
            <person name="Martineau C."/>
            <person name="Moreira S."/>
            <person name="Perkins V."/>
            <person name="De Repentigny L."/>
            <person name="Dufresne S.F."/>
        </authorList>
    </citation>
    <scope>NUCLEOTIDE SEQUENCE [LARGE SCALE GENOMIC DNA]</scope>
    <source>
        <strain evidence="15">HMR AF 39</strain>
    </source>
</reference>
<dbReference type="FunFam" id="3.30.70.60:FF:000001">
    <property type="entry name" value="Elongation factor 1-beta 1 like"/>
    <property type="match status" value="1"/>
</dbReference>
<protein>
    <recommendedName>
        <fullName evidence="4">Elongation factor 1-beta</fullName>
    </recommendedName>
</protein>
<evidence type="ECO:0000256" key="6">
    <source>
        <dbReference type="ARBA" id="ARBA00022768"/>
    </source>
</evidence>
<dbReference type="OrthoDB" id="331763at2759"/>
<dbReference type="PROSITE" id="PS00825">
    <property type="entry name" value="EF1BD_2"/>
    <property type="match status" value="1"/>
</dbReference>
<sequence length="332" mass="37002">MGFTDFVSEAGLTLANNYLASRSYIVGDAPSQADVVTFKAFSGAPDAEKYPHVARWYKHIASYEPEFSSLPGDASKAYTAYGPETTELPTNPKDKPAAEEDDDMDLFGSDEEEEDPEVVAAREARLAEYKKKKEGKVKPAAKSIVTLEVKPWDDETNLDELLENVKAIEMDGLVWGAYKWVPVGFGIKKLQINLVVEDEKVSLDELQQQIEEDEDHVQSTDVAAMQKLGYSAHEHTVLYSNVRVSSASTALPHDIVIEALVSLVIVSAGLVLGAEKLKPISWSEWAGEIEREGGGRNPYLRLEERYSFWDIRAKRKEFAEWVRGNDALEEAK</sequence>
<evidence type="ECO:0000256" key="10">
    <source>
        <dbReference type="RuleBase" id="RU003791"/>
    </source>
</evidence>
<dbReference type="InterPro" id="IPR018940">
    <property type="entry name" value="EF-1_beta_acid_region_euk"/>
</dbReference>
<dbReference type="EMBL" id="NKHU02000314">
    <property type="protein sequence ID" value="RHZ44739.1"/>
    <property type="molecule type" value="Genomic_DNA"/>
</dbReference>
<dbReference type="Pfam" id="PF10270">
    <property type="entry name" value="MMgT"/>
    <property type="match status" value="1"/>
</dbReference>
<dbReference type="InterPro" id="IPR004046">
    <property type="entry name" value="GST_C"/>
</dbReference>
<comment type="subcellular location">
    <subcellularLocation>
        <location evidence="1">Endomembrane system</location>
        <topology evidence="1">Multi-pass membrane protein</topology>
    </subcellularLocation>
</comment>
<dbReference type="Gene3D" id="1.20.1050.130">
    <property type="match status" value="1"/>
</dbReference>
<feature type="domain" description="Translation elongation factor EF1B beta/delta subunit guanine nucleotide exchange" evidence="13">
    <location>
        <begin position="142"/>
        <end position="228"/>
    </location>
</feature>
<keyword evidence="16" id="KW-1185">Reference proteome</keyword>
<comment type="similarity">
    <text evidence="3 10">Belongs to the EF-1-beta/EF-1-delta family.</text>
</comment>
<dbReference type="GeneID" id="38125588"/>
<dbReference type="RefSeq" id="XP_026610474.1">
    <property type="nucleotide sequence ID" value="XM_026757233.1"/>
</dbReference>
<keyword evidence="5" id="KW-0812">Transmembrane</keyword>
<keyword evidence="7 10" id="KW-0648">Protein biosynthesis</keyword>
<dbReference type="InterPro" id="IPR036282">
    <property type="entry name" value="Glutathione-S-Trfase_C_sf"/>
</dbReference>
<evidence type="ECO:0000256" key="9">
    <source>
        <dbReference type="ARBA" id="ARBA00023136"/>
    </source>
</evidence>
<dbReference type="GO" id="GO:0012505">
    <property type="term" value="C:endomembrane system"/>
    <property type="evidence" value="ECO:0007669"/>
    <property type="project" value="UniProtKB-SubCell"/>
</dbReference>
<evidence type="ECO:0000256" key="1">
    <source>
        <dbReference type="ARBA" id="ARBA00004127"/>
    </source>
</evidence>
<dbReference type="Pfam" id="PF10587">
    <property type="entry name" value="EF-1_beta_acid"/>
    <property type="match status" value="1"/>
</dbReference>
<dbReference type="Pfam" id="PF00736">
    <property type="entry name" value="EF1_GNE"/>
    <property type="match status" value="1"/>
</dbReference>
<dbReference type="Gene3D" id="3.30.70.60">
    <property type="match status" value="1"/>
</dbReference>
<dbReference type="VEuPathDB" id="FungiDB:CDV56_103614"/>
<evidence type="ECO:0000256" key="8">
    <source>
        <dbReference type="ARBA" id="ARBA00022989"/>
    </source>
</evidence>
<organism evidence="15 16">
    <name type="scientific">Aspergillus thermomutatus</name>
    <name type="common">Neosartorya pseudofischeri</name>
    <dbReference type="NCBI Taxonomy" id="41047"/>
    <lineage>
        <taxon>Eukaryota</taxon>
        <taxon>Fungi</taxon>
        <taxon>Dikarya</taxon>
        <taxon>Ascomycota</taxon>
        <taxon>Pezizomycotina</taxon>
        <taxon>Eurotiomycetes</taxon>
        <taxon>Eurotiomycetidae</taxon>
        <taxon>Eurotiales</taxon>
        <taxon>Aspergillaceae</taxon>
        <taxon>Aspergillus</taxon>
        <taxon>Aspergillus subgen. Fumigati</taxon>
    </lineage>
</organism>
<accession>A0A397G3U0</accession>
<evidence type="ECO:0000256" key="3">
    <source>
        <dbReference type="ARBA" id="ARBA00007411"/>
    </source>
</evidence>
<feature type="domain" description="Elongation factor 1 beta central acidic region eukaryote" evidence="14">
    <location>
        <begin position="106"/>
        <end position="133"/>
    </location>
</feature>
<evidence type="ECO:0000256" key="11">
    <source>
        <dbReference type="SAM" id="Coils"/>
    </source>
</evidence>
<dbReference type="FunFam" id="1.20.1050.130:FF:000001">
    <property type="entry name" value="Putative Elongation factor 1-beta"/>
    <property type="match status" value="1"/>
</dbReference>
<evidence type="ECO:0000256" key="5">
    <source>
        <dbReference type="ARBA" id="ARBA00022692"/>
    </source>
</evidence>
<keyword evidence="9" id="KW-0472">Membrane</keyword>
<keyword evidence="11" id="KW-0175">Coiled coil</keyword>
<dbReference type="InterPro" id="IPR014038">
    <property type="entry name" value="EF1B_bsu/dsu_GNE"/>
</dbReference>
<evidence type="ECO:0000256" key="2">
    <source>
        <dbReference type="ARBA" id="ARBA00006109"/>
    </source>
</evidence>
<gene>
    <name evidence="15" type="ORF">CDV56_103614</name>
</gene>